<gene>
    <name evidence="1" type="ORF">J2S66_000077</name>
</gene>
<evidence type="ECO:0000313" key="2">
    <source>
        <dbReference type="Proteomes" id="UP001268819"/>
    </source>
</evidence>
<dbReference type="EMBL" id="JAVDSG010000001">
    <property type="protein sequence ID" value="MDR6591693.1"/>
    <property type="molecule type" value="Genomic_DNA"/>
</dbReference>
<proteinExistence type="predicted"/>
<sequence length="55" mass="5984">MSDEDLDRIGADIVELAAWWPDDTTRAALAEVGTFARRLSRSAFPPPQDVPPSGD</sequence>
<dbReference type="Proteomes" id="UP001268819">
    <property type="component" value="Unassembled WGS sequence"/>
</dbReference>
<evidence type="ECO:0000313" key="1">
    <source>
        <dbReference type="EMBL" id="MDR6591693.1"/>
    </source>
</evidence>
<dbReference type="RefSeq" id="WP_310302179.1">
    <property type="nucleotide sequence ID" value="NZ_BAAAXB010000001.1"/>
</dbReference>
<protein>
    <submittedName>
        <fullName evidence="1">Uncharacterized protein</fullName>
    </submittedName>
</protein>
<reference evidence="1 2" key="1">
    <citation type="submission" date="2023-07" db="EMBL/GenBank/DDBJ databases">
        <title>Sequencing the genomes of 1000 actinobacteria strains.</title>
        <authorList>
            <person name="Klenk H.-P."/>
        </authorList>
    </citation>
    <scope>NUCLEOTIDE SEQUENCE [LARGE SCALE GENOMIC DNA]</scope>
    <source>
        <strain evidence="1 2">DSM 43749</strain>
    </source>
</reference>
<organism evidence="1 2">
    <name type="scientific">Saccharothrix longispora</name>
    <dbReference type="NCBI Taxonomy" id="33920"/>
    <lineage>
        <taxon>Bacteria</taxon>
        <taxon>Bacillati</taxon>
        <taxon>Actinomycetota</taxon>
        <taxon>Actinomycetes</taxon>
        <taxon>Pseudonocardiales</taxon>
        <taxon>Pseudonocardiaceae</taxon>
        <taxon>Saccharothrix</taxon>
    </lineage>
</organism>
<name>A0ABU1PM58_9PSEU</name>
<accession>A0ABU1PM58</accession>
<keyword evidence="2" id="KW-1185">Reference proteome</keyword>
<comment type="caution">
    <text evidence="1">The sequence shown here is derived from an EMBL/GenBank/DDBJ whole genome shotgun (WGS) entry which is preliminary data.</text>
</comment>